<evidence type="ECO:0000256" key="1">
    <source>
        <dbReference type="SAM" id="Phobius"/>
    </source>
</evidence>
<dbReference type="Proteomes" id="UP000307362">
    <property type="component" value="Unassembled WGS sequence"/>
</dbReference>
<organism evidence="2 3">
    <name type="scientific">Pseudoalteromonas phenolica</name>
    <dbReference type="NCBI Taxonomy" id="161398"/>
    <lineage>
        <taxon>Bacteria</taxon>
        <taxon>Pseudomonadati</taxon>
        <taxon>Pseudomonadota</taxon>
        <taxon>Gammaproteobacteria</taxon>
        <taxon>Alteromonadales</taxon>
        <taxon>Pseudoalteromonadaceae</taxon>
        <taxon>Pseudoalteromonas</taxon>
    </lineage>
</organism>
<name>A0A5S3Z002_9GAMM</name>
<feature type="transmembrane region" description="Helical" evidence="1">
    <location>
        <begin position="5"/>
        <end position="21"/>
    </location>
</feature>
<evidence type="ECO:0000313" key="2">
    <source>
        <dbReference type="EMBL" id="TMP83604.1"/>
    </source>
</evidence>
<gene>
    <name evidence="2" type="ORF">CWB73_01940</name>
</gene>
<reference evidence="3" key="2">
    <citation type="submission" date="2019-06" db="EMBL/GenBank/DDBJ databases">
        <title>Co-occurence of chitin degradation, pigmentation and bioactivity in marine Pseudoalteromonas.</title>
        <authorList>
            <person name="Sonnenschein E.C."/>
            <person name="Bech P.K."/>
        </authorList>
    </citation>
    <scope>NUCLEOTIDE SEQUENCE [LARGE SCALE GENOMIC DNA]</scope>
    <source>
        <strain evidence="3">S1189</strain>
    </source>
</reference>
<keyword evidence="1" id="KW-1133">Transmembrane helix</keyword>
<dbReference type="AlphaFoldDB" id="A0A5S3Z002"/>
<dbReference type="EMBL" id="PNCM01000006">
    <property type="protein sequence ID" value="TMP83604.1"/>
    <property type="molecule type" value="Genomic_DNA"/>
</dbReference>
<protein>
    <submittedName>
        <fullName evidence="2">Uncharacterized protein</fullName>
    </submittedName>
</protein>
<reference evidence="2 3" key="1">
    <citation type="submission" date="2017-12" db="EMBL/GenBank/DDBJ databases">
        <authorList>
            <person name="Paulsen S."/>
            <person name="Gram L.K."/>
        </authorList>
    </citation>
    <scope>NUCLEOTIDE SEQUENCE [LARGE SCALE GENOMIC DNA]</scope>
    <source>
        <strain evidence="2 3">S1189</strain>
    </source>
</reference>
<sequence>MNNNLISVLVFSSFFLGLYLTSSDLKLAIFCFAIFGFTMFFYLLRKQSSSLTGQVQLMQASIKTHYIITL</sequence>
<feature type="transmembrane region" description="Helical" evidence="1">
    <location>
        <begin position="27"/>
        <end position="44"/>
    </location>
</feature>
<keyword evidence="1" id="KW-0812">Transmembrane</keyword>
<comment type="caution">
    <text evidence="2">The sequence shown here is derived from an EMBL/GenBank/DDBJ whole genome shotgun (WGS) entry which is preliminary data.</text>
</comment>
<proteinExistence type="predicted"/>
<keyword evidence="1" id="KW-0472">Membrane</keyword>
<accession>A0A5S3Z002</accession>
<evidence type="ECO:0000313" key="3">
    <source>
        <dbReference type="Proteomes" id="UP000307362"/>
    </source>
</evidence>